<dbReference type="RefSeq" id="WP_093752742.1">
    <property type="nucleotide sequence ID" value="NZ_FNNG01000006.1"/>
</dbReference>
<evidence type="ECO:0000256" key="8">
    <source>
        <dbReference type="ARBA" id="ARBA00022741"/>
    </source>
</evidence>
<dbReference type="Proteomes" id="UP000198828">
    <property type="component" value="Unassembled WGS sequence"/>
</dbReference>
<evidence type="ECO:0000256" key="1">
    <source>
        <dbReference type="ARBA" id="ARBA00003531"/>
    </source>
</evidence>
<evidence type="ECO:0000259" key="14">
    <source>
        <dbReference type="PROSITE" id="PS50052"/>
    </source>
</evidence>
<comment type="similarity">
    <text evidence="3 13">Belongs to the guanylate kinase family.</text>
</comment>
<proteinExistence type="inferred from homology"/>
<dbReference type="GO" id="GO:0004385">
    <property type="term" value="F:GMP kinase activity"/>
    <property type="evidence" value="ECO:0007669"/>
    <property type="project" value="UniProtKB-UniRule"/>
</dbReference>
<evidence type="ECO:0000313" key="16">
    <source>
        <dbReference type="Proteomes" id="UP000198828"/>
    </source>
</evidence>
<dbReference type="EMBL" id="FNNG01000006">
    <property type="protein sequence ID" value="SDX07861.1"/>
    <property type="molecule type" value="Genomic_DNA"/>
</dbReference>
<dbReference type="PROSITE" id="PS50052">
    <property type="entry name" value="GUANYLATE_KINASE_2"/>
    <property type="match status" value="1"/>
</dbReference>
<organism evidence="15 16">
    <name type="scientific">Tepidimicrobium xylanilyticum</name>
    <dbReference type="NCBI Taxonomy" id="1123352"/>
    <lineage>
        <taxon>Bacteria</taxon>
        <taxon>Bacillati</taxon>
        <taxon>Bacillota</taxon>
        <taxon>Tissierellia</taxon>
        <taxon>Tissierellales</taxon>
        <taxon>Tepidimicrobiaceae</taxon>
        <taxon>Tepidimicrobium</taxon>
    </lineage>
</organism>
<dbReference type="PROSITE" id="PS00856">
    <property type="entry name" value="GUANYLATE_KINASE_1"/>
    <property type="match status" value="1"/>
</dbReference>
<keyword evidence="7 13" id="KW-0808">Transferase</keyword>
<evidence type="ECO:0000256" key="3">
    <source>
        <dbReference type="ARBA" id="ARBA00005790"/>
    </source>
</evidence>
<keyword evidence="6 13" id="KW-0963">Cytoplasm</keyword>
<keyword evidence="8 13" id="KW-0547">Nucleotide-binding</keyword>
<dbReference type="InterPro" id="IPR008144">
    <property type="entry name" value="Guanylate_kin-like_dom"/>
</dbReference>
<dbReference type="HAMAP" id="MF_00328">
    <property type="entry name" value="Guanylate_kinase"/>
    <property type="match status" value="1"/>
</dbReference>
<dbReference type="Gene3D" id="3.40.50.300">
    <property type="entry name" value="P-loop containing nucleotide triphosphate hydrolases"/>
    <property type="match status" value="1"/>
</dbReference>
<protein>
    <recommendedName>
        <fullName evidence="5 13">Guanylate kinase</fullName>
        <ecNumber evidence="4 13">2.7.4.8</ecNumber>
    </recommendedName>
    <alternativeName>
        <fullName evidence="11 13">GMP kinase</fullName>
    </alternativeName>
</protein>
<comment type="catalytic activity">
    <reaction evidence="12 13">
        <text>GMP + ATP = GDP + ADP</text>
        <dbReference type="Rhea" id="RHEA:20780"/>
        <dbReference type="ChEBI" id="CHEBI:30616"/>
        <dbReference type="ChEBI" id="CHEBI:58115"/>
        <dbReference type="ChEBI" id="CHEBI:58189"/>
        <dbReference type="ChEBI" id="CHEBI:456216"/>
        <dbReference type="EC" id="2.7.4.8"/>
    </reaction>
</comment>
<evidence type="ECO:0000256" key="13">
    <source>
        <dbReference type="HAMAP-Rule" id="MF_00328"/>
    </source>
</evidence>
<evidence type="ECO:0000256" key="12">
    <source>
        <dbReference type="ARBA" id="ARBA00048594"/>
    </source>
</evidence>
<evidence type="ECO:0000256" key="11">
    <source>
        <dbReference type="ARBA" id="ARBA00030128"/>
    </source>
</evidence>
<accession>A0A1H2YS71</accession>
<dbReference type="InterPro" id="IPR027417">
    <property type="entry name" value="P-loop_NTPase"/>
</dbReference>
<dbReference type="Gene3D" id="3.30.63.10">
    <property type="entry name" value="Guanylate Kinase phosphate binding domain"/>
    <property type="match status" value="1"/>
</dbReference>
<dbReference type="CDD" id="cd00071">
    <property type="entry name" value="GMPK"/>
    <property type="match status" value="1"/>
</dbReference>
<dbReference type="SUPFAM" id="SSF52540">
    <property type="entry name" value="P-loop containing nucleoside triphosphate hydrolases"/>
    <property type="match status" value="1"/>
</dbReference>
<evidence type="ECO:0000256" key="6">
    <source>
        <dbReference type="ARBA" id="ARBA00022490"/>
    </source>
</evidence>
<evidence type="ECO:0000256" key="10">
    <source>
        <dbReference type="ARBA" id="ARBA00022840"/>
    </source>
</evidence>
<dbReference type="EC" id="2.7.4.8" evidence="4 13"/>
<dbReference type="Pfam" id="PF00625">
    <property type="entry name" value="Guanylate_kin"/>
    <property type="match status" value="1"/>
</dbReference>
<comment type="function">
    <text evidence="1 13">Essential for recycling GMP and indirectly, cGMP.</text>
</comment>
<dbReference type="SMART" id="SM00072">
    <property type="entry name" value="GuKc"/>
    <property type="match status" value="1"/>
</dbReference>
<evidence type="ECO:0000313" key="15">
    <source>
        <dbReference type="EMBL" id="SDX07861.1"/>
    </source>
</evidence>
<name>A0A1H2YS71_9FIRM</name>
<dbReference type="GO" id="GO:0005524">
    <property type="term" value="F:ATP binding"/>
    <property type="evidence" value="ECO:0007669"/>
    <property type="project" value="UniProtKB-UniRule"/>
</dbReference>
<dbReference type="AlphaFoldDB" id="A0A1H2YS71"/>
<keyword evidence="16" id="KW-1185">Reference proteome</keyword>
<dbReference type="InterPro" id="IPR008145">
    <property type="entry name" value="GK/Ca_channel_bsu"/>
</dbReference>
<dbReference type="OrthoDB" id="9808150at2"/>
<evidence type="ECO:0000256" key="2">
    <source>
        <dbReference type="ARBA" id="ARBA00004496"/>
    </source>
</evidence>
<feature type="binding site" evidence="13">
    <location>
        <begin position="11"/>
        <end position="18"/>
    </location>
    <ligand>
        <name>ATP</name>
        <dbReference type="ChEBI" id="CHEBI:30616"/>
    </ligand>
</feature>
<evidence type="ECO:0000256" key="7">
    <source>
        <dbReference type="ARBA" id="ARBA00022679"/>
    </source>
</evidence>
<dbReference type="NCBIfam" id="TIGR03263">
    <property type="entry name" value="guanyl_kin"/>
    <property type="match status" value="1"/>
</dbReference>
<dbReference type="FunFam" id="3.30.63.10:FF:000005">
    <property type="entry name" value="Guanylate kinase"/>
    <property type="match status" value="1"/>
</dbReference>
<dbReference type="InterPro" id="IPR020590">
    <property type="entry name" value="Guanylate_kinase_CS"/>
</dbReference>
<keyword evidence="10 13" id="KW-0067">ATP-binding</keyword>
<keyword evidence="9 13" id="KW-0418">Kinase</keyword>
<dbReference type="InterPro" id="IPR017665">
    <property type="entry name" value="Guanylate_kinase"/>
</dbReference>
<dbReference type="PANTHER" id="PTHR23117">
    <property type="entry name" value="GUANYLATE KINASE-RELATED"/>
    <property type="match status" value="1"/>
</dbReference>
<evidence type="ECO:0000256" key="4">
    <source>
        <dbReference type="ARBA" id="ARBA00012961"/>
    </source>
</evidence>
<feature type="domain" description="Guanylate kinase-like" evidence="14">
    <location>
        <begin position="4"/>
        <end position="182"/>
    </location>
</feature>
<dbReference type="PANTHER" id="PTHR23117:SF13">
    <property type="entry name" value="GUANYLATE KINASE"/>
    <property type="match status" value="1"/>
</dbReference>
<dbReference type="GO" id="GO:0005829">
    <property type="term" value="C:cytosol"/>
    <property type="evidence" value="ECO:0007669"/>
    <property type="project" value="TreeGrafter"/>
</dbReference>
<comment type="subcellular location">
    <subcellularLocation>
        <location evidence="2 13">Cytoplasm</location>
    </subcellularLocation>
</comment>
<sequence>MSKGFLLVISGPSGAGKGTVCRRILERNKKLVFSVSATTRLPRRGEKEGVNYFFVDEEKFNKMIEDGDFLEYANVHGNLYGTPKKFVLDQIEKGNIVILEIDVQGALQVKQSYPEAVFVFLLPPSMSELKNRIRKRRTESEDDIDLRFKNAFEELKFVDEYDYIVINDEVIEAVQKIEIIIEAEKLKVKRLRNIIDSIMK</sequence>
<evidence type="ECO:0000256" key="5">
    <source>
        <dbReference type="ARBA" id="ARBA00016296"/>
    </source>
</evidence>
<evidence type="ECO:0000256" key="9">
    <source>
        <dbReference type="ARBA" id="ARBA00022777"/>
    </source>
</evidence>
<reference evidence="15 16" key="1">
    <citation type="submission" date="2016-10" db="EMBL/GenBank/DDBJ databases">
        <authorList>
            <person name="de Groot N.N."/>
        </authorList>
    </citation>
    <scope>NUCLEOTIDE SEQUENCE [LARGE SCALE GENOMIC DNA]</scope>
    <source>
        <strain evidence="15 16">DSM 23310</strain>
    </source>
</reference>
<gene>
    <name evidence="13" type="primary">gmk</name>
    <name evidence="15" type="ORF">SAMN05660923_01702</name>
</gene>